<keyword evidence="2" id="KW-1185">Reference proteome</keyword>
<accession>A0ABY7NI67</accession>
<dbReference type="Proteomes" id="UP001210865">
    <property type="component" value="Chromosome"/>
</dbReference>
<sequence>MTDAPRALDRAALDAGPFPIAQCDALFAAVLIDDELDADARLPAEIRFDYAQDELAACFRICRQLWYSGFDRDGLGQLIARLVRDRDLDAADRLRFKHIRAKFKHFRYAHALYGAPHAYPRLLNRVTVTMGHLQDAYRNKRRGTVLREAYILRLLLARLPLARLYREADRLLLTSPSAFRALLEKDVRSLAALVADDMVTGHRFHVTRKVIGRQVSFWDTLRTIEPTQDRYDMSRSLSAINGLMGDLHDQLVERRAVDRASYGRSFVLPAEIKARIKALLEVYPSP</sequence>
<evidence type="ECO:0000313" key="2">
    <source>
        <dbReference type="Proteomes" id="UP001210865"/>
    </source>
</evidence>
<organism evidence="1 2">
    <name type="scientific">Sphingomonas abietis</name>
    <dbReference type="NCBI Taxonomy" id="3012344"/>
    <lineage>
        <taxon>Bacteria</taxon>
        <taxon>Pseudomonadati</taxon>
        <taxon>Pseudomonadota</taxon>
        <taxon>Alphaproteobacteria</taxon>
        <taxon>Sphingomonadales</taxon>
        <taxon>Sphingomonadaceae</taxon>
        <taxon>Sphingomonas</taxon>
    </lineage>
</organism>
<dbReference type="RefSeq" id="WP_270075683.1">
    <property type="nucleotide sequence ID" value="NZ_CP115174.1"/>
</dbReference>
<evidence type="ECO:0008006" key="3">
    <source>
        <dbReference type="Google" id="ProtNLM"/>
    </source>
</evidence>
<dbReference type="EMBL" id="CP115174">
    <property type="protein sequence ID" value="WBO21033.1"/>
    <property type="molecule type" value="Genomic_DNA"/>
</dbReference>
<proteinExistence type="predicted"/>
<gene>
    <name evidence="1" type="ORF">PBT88_12545</name>
</gene>
<protein>
    <recommendedName>
        <fullName evidence="3">CHAD domain-containing protein</fullName>
    </recommendedName>
</protein>
<reference evidence="1 2" key="1">
    <citation type="submission" date="2022-12" db="EMBL/GenBank/DDBJ databases">
        <title>Sphingomonas abieness sp. nov., an endophytic bacterium isolated from Abies koreana.</title>
        <authorList>
            <person name="Jiang L."/>
            <person name="Lee J."/>
        </authorList>
    </citation>
    <scope>NUCLEOTIDE SEQUENCE [LARGE SCALE GENOMIC DNA]</scope>
    <source>
        <strain evidence="2">PAMB 00755</strain>
    </source>
</reference>
<evidence type="ECO:0000313" key="1">
    <source>
        <dbReference type="EMBL" id="WBO21033.1"/>
    </source>
</evidence>
<name>A0ABY7NI67_9SPHN</name>